<dbReference type="InterPro" id="IPR001091">
    <property type="entry name" value="RM_Methyltransferase"/>
</dbReference>
<sequence>MNKNLKRELRLIDWDFSGAWTQEGVHALHWFPSAFIPQVASNLIRLLTKRGDLVLDPFCGSGTTLVESIKLGRRAVGLDNNRVGILVSAAKCSFFPVPKLRETLRQIYDAVSSKRLAPDAR</sequence>
<dbReference type="PRINTS" id="PR00508">
    <property type="entry name" value="S21N4MTFRASE"/>
</dbReference>
<evidence type="ECO:0000313" key="4">
    <source>
        <dbReference type="EMBL" id="KKK78538.1"/>
    </source>
</evidence>
<dbReference type="InterPro" id="IPR002941">
    <property type="entry name" value="DNA_methylase_N4/N6"/>
</dbReference>
<dbReference type="Pfam" id="PF01555">
    <property type="entry name" value="N6_N4_Mtase"/>
    <property type="match status" value="1"/>
</dbReference>
<dbReference type="Gene3D" id="3.40.50.150">
    <property type="entry name" value="Vaccinia Virus protein VP39"/>
    <property type="match status" value="1"/>
</dbReference>
<comment type="caution">
    <text evidence="4">The sequence shown here is derived from an EMBL/GenBank/DDBJ whole genome shotgun (WGS) entry which is preliminary data.</text>
</comment>
<protein>
    <recommendedName>
        <fullName evidence="3">DNA methylase N-4/N-6 domain-containing protein</fullName>
    </recommendedName>
</protein>
<proteinExistence type="predicted"/>
<name>A0A0F8YAZ1_9ZZZZ</name>
<dbReference type="GO" id="GO:0003677">
    <property type="term" value="F:DNA binding"/>
    <property type="evidence" value="ECO:0007669"/>
    <property type="project" value="InterPro"/>
</dbReference>
<keyword evidence="1" id="KW-0489">Methyltransferase</keyword>
<reference evidence="4" key="1">
    <citation type="journal article" date="2015" name="Nature">
        <title>Complex archaea that bridge the gap between prokaryotes and eukaryotes.</title>
        <authorList>
            <person name="Spang A."/>
            <person name="Saw J.H."/>
            <person name="Jorgensen S.L."/>
            <person name="Zaremba-Niedzwiedzka K."/>
            <person name="Martijn J."/>
            <person name="Lind A.E."/>
            <person name="van Eijk R."/>
            <person name="Schleper C."/>
            <person name="Guy L."/>
            <person name="Ettema T.J."/>
        </authorList>
    </citation>
    <scope>NUCLEOTIDE SEQUENCE</scope>
</reference>
<organism evidence="4">
    <name type="scientific">marine sediment metagenome</name>
    <dbReference type="NCBI Taxonomy" id="412755"/>
    <lineage>
        <taxon>unclassified sequences</taxon>
        <taxon>metagenomes</taxon>
        <taxon>ecological metagenomes</taxon>
    </lineage>
</organism>
<evidence type="ECO:0000256" key="2">
    <source>
        <dbReference type="ARBA" id="ARBA00022679"/>
    </source>
</evidence>
<evidence type="ECO:0000259" key="3">
    <source>
        <dbReference type="Pfam" id="PF01555"/>
    </source>
</evidence>
<accession>A0A0F8YAZ1</accession>
<dbReference type="GO" id="GO:0032259">
    <property type="term" value="P:methylation"/>
    <property type="evidence" value="ECO:0007669"/>
    <property type="project" value="UniProtKB-KW"/>
</dbReference>
<feature type="non-terminal residue" evidence="4">
    <location>
        <position position="121"/>
    </location>
</feature>
<dbReference type="GO" id="GO:0008170">
    <property type="term" value="F:N-methyltransferase activity"/>
    <property type="evidence" value="ECO:0007669"/>
    <property type="project" value="InterPro"/>
</dbReference>
<evidence type="ECO:0000256" key="1">
    <source>
        <dbReference type="ARBA" id="ARBA00022603"/>
    </source>
</evidence>
<dbReference type="InterPro" id="IPR029063">
    <property type="entry name" value="SAM-dependent_MTases_sf"/>
</dbReference>
<dbReference type="AlphaFoldDB" id="A0A0F8YAZ1"/>
<dbReference type="SUPFAM" id="SSF53335">
    <property type="entry name" value="S-adenosyl-L-methionine-dependent methyltransferases"/>
    <property type="match status" value="1"/>
</dbReference>
<dbReference type="EMBL" id="LAZR01054449">
    <property type="protein sequence ID" value="KKK78538.1"/>
    <property type="molecule type" value="Genomic_DNA"/>
</dbReference>
<keyword evidence="2" id="KW-0808">Transferase</keyword>
<feature type="domain" description="DNA methylase N-4/N-6" evidence="3">
    <location>
        <begin position="14"/>
        <end position="81"/>
    </location>
</feature>
<gene>
    <name evidence="4" type="ORF">LCGC14_2842560</name>
</gene>